<name>A0ABZ0L4W5_9BACL</name>
<reference evidence="2 3" key="1">
    <citation type="submission" date="2023-06" db="EMBL/GenBank/DDBJ databases">
        <title>Sporosarcina sp. nov., isolated from Korean tranditional fermented seafood 'Jeotgal'.</title>
        <authorList>
            <person name="Yang A.I."/>
            <person name="Shin N.-R."/>
        </authorList>
    </citation>
    <scope>NUCLEOTIDE SEQUENCE [LARGE SCALE GENOMIC DNA]</scope>
    <source>
        <strain evidence="2 3">T2O-4</strain>
    </source>
</reference>
<dbReference type="Proteomes" id="UP001303902">
    <property type="component" value="Chromosome"/>
</dbReference>
<feature type="transmembrane region" description="Helical" evidence="1">
    <location>
        <begin position="35"/>
        <end position="54"/>
    </location>
</feature>
<dbReference type="EMBL" id="CP129118">
    <property type="protein sequence ID" value="WOV87601.1"/>
    <property type="molecule type" value="Genomic_DNA"/>
</dbReference>
<proteinExistence type="predicted"/>
<keyword evidence="1" id="KW-1133">Transmembrane helix</keyword>
<dbReference type="RefSeq" id="WP_317967868.1">
    <property type="nucleotide sequence ID" value="NZ_CP129118.1"/>
</dbReference>
<keyword evidence="1" id="KW-0812">Transmembrane</keyword>
<evidence type="ECO:0000313" key="2">
    <source>
        <dbReference type="EMBL" id="WOV87601.1"/>
    </source>
</evidence>
<keyword evidence="3" id="KW-1185">Reference proteome</keyword>
<protein>
    <submittedName>
        <fullName evidence="2">Uncharacterized protein</fullName>
    </submittedName>
</protein>
<accession>A0ABZ0L4W5</accession>
<organism evidence="2 3">
    <name type="scientific">Sporosarcina oncorhynchi</name>
    <dbReference type="NCBI Taxonomy" id="3056444"/>
    <lineage>
        <taxon>Bacteria</taxon>
        <taxon>Bacillati</taxon>
        <taxon>Bacillota</taxon>
        <taxon>Bacilli</taxon>
        <taxon>Bacillales</taxon>
        <taxon>Caryophanaceae</taxon>
        <taxon>Sporosarcina</taxon>
    </lineage>
</organism>
<evidence type="ECO:0000256" key="1">
    <source>
        <dbReference type="SAM" id="Phobius"/>
    </source>
</evidence>
<evidence type="ECO:0000313" key="3">
    <source>
        <dbReference type="Proteomes" id="UP001303902"/>
    </source>
</evidence>
<keyword evidence="1" id="KW-0472">Membrane</keyword>
<sequence length="60" mass="6478">MLPDALQKIANFVTQSWAMAVFTKLIAEGGSTGDILLPITMLLVFAATFLSIGLSKMKYV</sequence>
<gene>
    <name evidence="2" type="ORF">QWT69_00225</name>
</gene>